<proteinExistence type="predicted"/>
<evidence type="ECO:0000313" key="1">
    <source>
        <dbReference type="EMBL" id="MPM34076.1"/>
    </source>
</evidence>
<reference evidence="1" key="1">
    <citation type="submission" date="2019-08" db="EMBL/GenBank/DDBJ databases">
        <authorList>
            <person name="Kucharzyk K."/>
            <person name="Murdoch R.W."/>
            <person name="Higgins S."/>
            <person name="Loffler F."/>
        </authorList>
    </citation>
    <scope>NUCLEOTIDE SEQUENCE</scope>
</reference>
<dbReference type="EMBL" id="VSSQ01006862">
    <property type="protein sequence ID" value="MPM34076.1"/>
    <property type="molecule type" value="Genomic_DNA"/>
</dbReference>
<organism evidence="1">
    <name type="scientific">bioreactor metagenome</name>
    <dbReference type="NCBI Taxonomy" id="1076179"/>
    <lineage>
        <taxon>unclassified sequences</taxon>
        <taxon>metagenomes</taxon>
        <taxon>ecological metagenomes</taxon>
    </lineage>
</organism>
<name>A0A644YZT9_9ZZZZ</name>
<dbReference type="AlphaFoldDB" id="A0A644YZT9"/>
<accession>A0A644YZT9</accession>
<protein>
    <submittedName>
        <fullName evidence="1">Uncharacterized protein</fullName>
    </submittedName>
</protein>
<gene>
    <name evidence="1" type="ORF">SDC9_80657</name>
</gene>
<comment type="caution">
    <text evidence="1">The sequence shown here is derived from an EMBL/GenBank/DDBJ whole genome shotgun (WGS) entry which is preliminary data.</text>
</comment>
<sequence>MHVSQEPVGIEIIQVTRFFLDRYIHRDLIGKRAVHKVFGDNLPGKIPEHPLVCQYKYAVVSVNHYFF</sequence>